<gene>
    <name evidence="1" type="ORF">PCAMFM013_S025g000014</name>
</gene>
<evidence type="ECO:0000313" key="2">
    <source>
        <dbReference type="Proteomes" id="UP000053732"/>
    </source>
</evidence>
<name>A0A0G4PPB1_PENC3</name>
<organism evidence="1 2">
    <name type="scientific">Penicillium camemberti (strain FM 013)</name>
    <dbReference type="NCBI Taxonomy" id="1429867"/>
    <lineage>
        <taxon>Eukaryota</taxon>
        <taxon>Fungi</taxon>
        <taxon>Dikarya</taxon>
        <taxon>Ascomycota</taxon>
        <taxon>Pezizomycotina</taxon>
        <taxon>Eurotiomycetes</taxon>
        <taxon>Eurotiomycetidae</taxon>
        <taxon>Eurotiales</taxon>
        <taxon>Aspergillaceae</taxon>
        <taxon>Penicillium</taxon>
    </lineage>
</organism>
<dbReference type="EMBL" id="HG793158">
    <property type="protein sequence ID" value="CRL27956.1"/>
    <property type="molecule type" value="Genomic_DNA"/>
</dbReference>
<accession>A0A0G4PPB1</accession>
<reference evidence="1 2" key="1">
    <citation type="journal article" date="2014" name="Nat. Commun.">
        <title>Multiple recent horizontal transfers of a large genomic region in cheese making fungi.</title>
        <authorList>
            <person name="Cheeseman K."/>
            <person name="Ropars J."/>
            <person name="Renault P."/>
            <person name="Dupont J."/>
            <person name="Gouzy J."/>
            <person name="Branca A."/>
            <person name="Abraham A.L."/>
            <person name="Ceppi M."/>
            <person name="Conseiller E."/>
            <person name="Debuchy R."/>
            <person name="Malagnac F."/>
            <person name="Goarin A."/>
            <person name="Silar P."/>
            <person name="Lacoste S."/>
            <person name="Sallet E."/>
            <person name="Bensimon A."/>
            <person name="Giraud T."/>
            <person name="Brygoo Y."/>
        </authorList>
    </citation>
    <scope>NUCLEOTIDE SEQUENCE [LARGE SCALE GENOMIC DNA]</scope>
    <source>
        <strain evidence="2">FM 013</strain>
    </source>
</reference>
<evidence type="ECO:0000313" key="1">
    <source>
        <dbReference type="EMBL" id="CRL27956.1"/>
    </source>
</evidence>
<protein>
    <submittedName>
        <fullName evidence="1">Str. FM013</fullName>
    </submittedName>
</protein>
<dbReference type="Proteomes" id="UP000053732">
    <property type="component" value="Unassembled WGS sequence"/>
</dbReference>
<proteinExistence type="predicted"/>
<dbReference type="AlphaFoldDB" id="A0A0G4PPB1"/>
<keyword evidence="2" id="KW-1185">Reference proteome</keyword>
<sequence length="52" mass="5712">MWRDGYATNREAAIEVSLFRGKVVNKGEGGGECGMIIPSMRSGDHLAPRFDE</sequence>